<dbReference type="InterPro" id="IPR037066">
    <property type="entry name" value="Plug_dom_sf"/>
</dbReference>
<dbReference type="Proteomes" id="UP000612329">
    <property type="component" value="Unassembled WGS sequence"/>
</dbReference>
<gene>
    <name evidence="8" type="ORF">GCM10007962_23560</name>
</gene>
<keyword evidence="2" id="KW-0472">Membrane</keyword>
<dbReference type="AlphaFoldDB" id="A0A8J3FHD9"/>
<comment type="caution">
    <text evidence="8">The sequence shown here is derived from an EMBL/GenBank/DDBJ whole genome shotgun (WGS) entry which is preliminary data.</text>
</comment>
<feature type="chain" id="PRO_5035307246" evidence="5">
    <location>
        <begin position="22"/>
        <end position="863"/>
    </location>
</feature>
<evidence type="ECO:0000256" key="5">
    <source>
        <dbReference type="SAM" id="SignalP"/>
    </source>
</evidence>
<dbReference type="PANTHER" id="PTHR40980">
    <property type="entry name" value="PLUG DOMAIN-CONTAINING PROTEIN"/>
    <property type="match status" value="1"/>
</dbReference>
<proteinExistence type="predicted"/>
<evidence type="ECO:0000256" key="2">
    <source>
        <dbReference type="ARBA" id="ARBA00023136"/>
    </source>
</evidence>
<evidence type="ECO:0000256" key="3">
    <source>
        <dbReference type="ARBA" id="ARBA00023237"/>
    </source>
</evidence>
<sequence>MSKFYLTTTLLLTIFSLSANSQSLNESTSTDKSLILNKVNKSIPNTSNYTSKKSDNPNTTIKDVVVTGTVLDKETKEPLEYATVSFFNERTNKIETGGITDANGNFSIPIKAGIYTITIEYISYKKQTIPNREISSNENIGTFYLDINLEALKAVEVIAERTTVELKLDKKIYNVGKDLTVSGGTVSDVLDNVPSVSVDVEGNVALRGNDNVRILINGKPSGLVGLNSTDALRQLPAESIERVEVITSPSARYDAEGTAGILNIILRRSKLQGLNGAVTTNVGHPKAGGISGNINYRNGDFNFFNTTGYNYSEGPGKAFNESFYNDGSYLKEKRNFDRIRKGLNTNFGVEWYINDSASLTTALFYRNSDNENNSTNNILEIDKNGIEQNRLRFDPETEDDKTVQYSVNFDKQFNGDSQHKLTFDFQVENSTEDENSDIVQDGENVERVRTLEKQDRVLLQSDYVKPLGENGQFEMGYRGNFNQLDTDYTLQNFVNGVFVLNNNVSNNLIYREYVNAAYTQYGNKINGKFNYLFGLRMEDTRITINQIATNDLQRKNYLEWFPTVNLAYEFSKEESITLGYNRRIQRPRSRFINPFPSRSSATSLFQGNPDIDPSFSNTFDLGYLKKIGKANLSSSIYYAHETNAFNFISEPTGDYYIFETNQTVNENDPNFDNLNQQYNLVAIQRHTPINMATNDRFGFEFTLSYRPSKKWFINSNFNLFQTKLQGTYNDVVYDNNNLSWFARLSNKYTLPGKIDWQTQLFYRGPSEDSQNKREGMIFTSMAFSKDLFKDKASITFNVRDLFNTAKRKMTTTTEIYYSKSEFQWRQRSFNLSFTYRFNQQKNRERNKEGQRGNGGDDDFEMEG</sequence>
<dbReference type="Pfam" id="PF13620">
    <property type="entry name" value="CarboxypepD_reg"/>
    <property type="match status" value="1"/>
</dbReference>
<dbReference type="EMBL" id="BMNR01000005">
    <property type="protein sequence ID" value="GGK28605.1"/>
    <property type="molecule type" value="Genomic_DNA"/>
</dbReference>
<feature type="domain" description="Outer membrane protein beta-barrel" evidence="7">
    <location>
        <begin position="416"/>
        <end position="835"/>
    </location>
</feature>
<evidence type="ECO:0000313" key="8">
    <source>
        <dbReference type="EMBL" id="GGK28605.1"/>
    </source>
</evidence>
<keyword evidence="5" id="KW-0732">Signal</keyword>
<reference evidence="8" key="1">
    <citation type="journal article" date="2014" name="Int. J. Syst. Evol. Microbiol.">
        <title>Complete genome sequence of Corynebacterium casei LMG S-19264T (=DSM 44701T), isolated from a smear-ripened cheese.</title>
        <authorList>
            <consortium name="US DOE Joint Genome Institute (JGI-PGF)"/>
            <person name="Walter F."/>
            <person name="Albersmeier A."/>
            <person name="Kalinowski J."/>
            <person name="Ruckert C."/>
        </authorList>
    </citation>
    <scope>NUCLEOTIDE SEQUENCE</scope>
    <source>
        <strain evidence="8">JCM 12862</strain>
    </source>
</reference>
<feature type="compositionally biased region" description="Basic and acidic residues" evidence="4">
    <location>
        <begin position="841"/>
        <end position="850"/>
    </location>
</feature>
<evidence type="ECO:0000259" key="6">
    <source>
        <dbReference type="Pfam" id="PF07715"/>
    </source>
</evidence>
<dbReference type="Gene3D" id="2.40.170.20">
    <property type="entry name" value="TonB-dependent receptor, beta-barrel domain"/>
    <property type="match status" value="1"/>
</dbReference>
<protein>
    <submittedName>
        <fullName evidence="8">TonB-dependent receptor</fullName>
    </submittedName>
</protein>
<evidence type="ECO:0000256" key="1">
    <source>
        <dbReference type="ARBA" id="ARBA00004442"/>
    </source>
</evidence>
<dbReference type="SUPFAM" id="SSF49464">
    <property type="entry name" value="Carboxypeptidase regulatory domain-like"/>
    <property type="match status" value="1"/>
</dbReference>
<keyword evidence="3" id="KW-0998">Cell outer membrane</keyword>
<feature type="signal peptide" evidence="5">
    <location>
        <begin position="1"/>
        <end position="21"/>
    </location>
</feature>
<dbReference type="InterPro" id="IPR036942">
    <property type="entry name" value="Beta-barrel_TonB_sf"/>
</dbReference>
<comment type="subcellular location">
    <subcellularLocation>
        <location evidence="1">Cell outer membrane</location>
    </subcellularLocation>
</comment>
<name>A0A8J3FHD9_9FLAO</name>
<feature type="domain" description="TonB-dependent receptor plug" evidence="6">
    <location>
        <begin position="184"/>
        <end position="261"/>
    </location>
</feature>
<dbReference type="Pfam" id="PF07715">
    <property type="entry name" value="Plug"/>
    <property type="match status" value="1"/>
</dbReference>
<dbReference type="SUPFAM" id="SSF56935">
    <property type="entry name" value="Porins"/>
    <property type="match status" value="1"/>
</dbReference>
<keyword evidence="9" id="KW-1185">Reference proteome</keyword>
<dbReference type="PANTHER" id="PTHR40980:SF4">
    <property type="entry name" value="TONB-DEPENDENT RECEPTOR-LIKE BETA-BARREL DOMAIN-CONTAINING PROTEIN"/>
    <property type="match status" value="1"/>
</dbReference>
<dbReference type="InterPro" id="IPR041700">
    <property type="entry name" value="OMP_b-brl_3"/>
</dbReference>
<dbReference type="Gene3D" id="2.170.130.10">
    <property type="entry name" value="TonB-dependent receptor, plug domain"/>
    <property type="match status" value="1"/>
</dbReference>
<dbReference type="InterPro" id="IPR012910">
    <property type="entry name" value="Plug_dom"/>
</dbReference>
<evidence type="ECO:0000259" key="7">
    <source>
        <dbReference type="Pfam" id="PF14905"/>
    </source>
</evidence>
<evidence type="ECO:0000256" key="4">
    <source>
        <dbReference type="SAM" id="MobiDB-lite"/>
    </source>
</evidence>
<dbReference type="InterPro" id="IPR008969">
    <property type="entry name" value="CarboxyPept-like_regulatory"/>
</dbReference>
<dbReference type="RefSeq" id="WP_188653338.1">
    <property type="nucleotide sequence ID" value="NZ_BMNR01000005.1"/>
</dbReference>
<keyword evidence="8" id="KW-0675">Receptor</keyword>
<organism evidence="8 9">
    <name type="scientific">Yeosuana aromativorans</name>
    <dbReference type="NCBI Taxonomy" id="288019"/>
    <lineage>
        <taxon>Bacteria</taxon>
        <taxon>Pseudomonadati</taxon>
        <taxon>Bacteroidota</taxon>
        <taxon>Flavobacteriia</taxon>
        <taxon>Flavobacteriales</taxon>
        <taxon>Flavobacteriaceae</taxon>
        <taxon>Yeosuana</taxon>
    </lineage>
</organism>
<evidence type="ECO:0000313" key="9">
    <source>
        <dbReference type="Proteomes" id="UP000612329"/>
    </source>
</evidence>
<accession>A0A8J3FHD9</accession>
<reference evidence="8" key="2">
    <citation type="submission" date="2020-09" db="EMBL/GenBank/DDBJ databases">
        <authorList>
            <person name="Sun Q."/>
            <person name="Ohkuma M."/>
        </authorList>
    </citation>
    <scope>NUCLEOTIDE SEQUENCE</scope>
    <source>
        <strain evidence="8">JCM 12862</strain>
    </source>
</reference>
<dbReference type="Pfam" id="PF14905">
    <property type="entry name" value="OMP_b-brl_3"/>
    <property type="match status" value="1"/>
</dbReference>
<dbReference type="Gene3D" id="2.60.40.1120">
    <property type="entry name" value="Carboxypeptidase-like, regulatory domain"/>
    <property type="match status" value="1"/>
</dbReference>
<dbReference type="GO" id="GO:0009279">
    <property type="term" value="C:cell outer membrane"/>
    <property type="evidence" value="ECO:0007669"/>
    <property type="project" value="UniProtKB-SubCell"/>
</dbReference>
<feature type="region of interest" description="Disordered" evidence="4">
    <location>
        <begin position="840"/>
        <end position="863"/>
    </location>
</feature>